<name>A0A1S0TR10_LOALO</name>
<dbReference type="InParanoid" id="A0A1S0TR10"/>
<dbReference type="RefSeq" id="XP_003145370.1">
    <property type="nucleotide sequence ID" value="XM_003145322.1"/>
</dbReference>
<proteinExistence type="predicted"/>
<feature type="transmembrane region" description="Helical" evidence="1">
    <location>
        <begin position="21"/>
        <end position="40"/>
    </location>
</feature>
<dbReference type="EMBL" id="JH712128">
    <property type="protein sequence ID" value="EFO18698.1"/>
    <property type="molecule type" value="Genomic_DNA"/>
</dbReference>
<gene>
    <name evidence="2" type="ORF">LOAG_09795</name>
</gene>
<reference evidence="2" key="1">
    <citation type="submission" date="2012-04" db="EMBL/GenBank/DDBJ databases">
        <title>The Genome Sequence of Loa loa.</title>
        <authorList>
            <consortium name="The Broad Institute Genome Sequencing Platform"/>
            <consortium name="Broad Institute Genome Sequencing Center for Infectious Disease"/>
            <person name="Nutman T.B."/>
            <person name="Fink D.L."/>
            <person name="Russ C."/>
            <person name="Young S."/>
            <person name="Zeng Q."/>
            <person name="Gargeya S."/>
            <person name="Alvarado L."/>
            <person name="Berlin A."/>
            <person name="Chapman S.B."/>
            <person name="Chen Z."/>
            <person name="Freedman E."/>
            <person name="Gellesch M."/>
            <person name="Goldberg J."/>
            <person name="Griggs A."/>
            <person name="Gujja S."/>
            <person name="Heilman E.R."/>
            <person name="Heiman D."/>
            <person name="Howarth C."/>
            <person name="Mehta T."/>
            <person name="Neiman D."/>
            <person name="Pearson M."/>
            <person name="Roberts A."/>
            <person name="Saif S."/>
            <person name="Shea T."/>
            <person name="Shenoy N."/>
            <person name="Sisk P."/>
            <person name="Stolte C."/>
            <person name="Sykes S."/>
            <person name="White J."/>
            <person name="Yandava C."/>
            <person name="Haas B."/>
            <person name="Henn M.R."/>
            <person name="Nusbaum C."/>
            <person name="Birren B."/>
        </authorList>
    </citation>
    <scope>NUCLEOTIDE SEQUENCE [LARGE SCALE GENOMIC DNA]</scope>
</reference>
<keyword evidence="1" id="KW-0812">Transmembrane</keyword>
<dbReference type="AlphaFoldDB" id="A0A1S0TR10"/>
<organism evidence="2">
    <name type="scientific">Loa loa</name>
    <name type="common">Eye worm</name>
    <name type="synonym">Filaria loa</name>
    <dbReference type="NCBI Taxonomy" id="7209"/>
    <lineage>
        <taxon>Eukaryota</taxon>
        <taxon>Metazoa</taxon>
        <taxon>Ecdysozoa</taxon>
        <taxon>Nematoda</taxon>
        <taxon>Chromadorea</taxon>
        <taxon>Rhabditida</taxon>
        <taxon>Spirurina</taxon>
        <taxon>Spiruromorpha</taxon>
        <taxon>Filarioidea</taxon>
        <taxon>Onchocercidae</taxon>
        <taxon>Loa</taxon>
    </lineage>
</organism>
<dbReference type="CTD" id="9947238"/>
<evidence type="ECO:0000313" key="2">
    <source>
        <dbReference type="EMBL" id="EFO18698.1"/>
    </source>
</evidence>
<dbReference type="GeneID" id="9947238"/>
<keyword evidence="1" id="KW-0472">Membrane</keyword>
<keyword evidence="1" id="KW-1133">Transmembrane helix</keyword>
<evidence type="ECO:0000256" key="1">
    <source>
        <dbReference type="SAM" id="Phobius"/>
    </source>
</evidence>
<accession>A0A1S0TR10</accession>
<dbReference type="KEGG" id="loa:LOAG_09795"/>
<sequence>MHRRSNVVNVIAVFYRRFSEKTFFGIHTVWYFIFLPNLYWRILTYVCFLPHYDVTVDFQNKAVCLLIGLCTLTSRLIAFARRANYKCIVCWIYEQMEKSGSETIIQRSDHSNF</sequence>
<protein>
    <submittedName>
        <fullName evidence="2">Uncharacterized protein</fullName>
    </submittedName>
</protein>
<feature type="transmembrane region" description="Helical" evidence="1">
    <location>
        <begin position="60"/>
        <end position="78"/>
    </location>
</feature>